<dbReference type="AlphaFoldDB" id="A0A6J7AK24"/>
<evidence type="ECO:0000313" key="11">
    <source>
        <dbReference type="EMBL" id="CAB4868542.1"/>
    </source>
</evidence>
<evidence type="ECO:0000256" key="6">
    <source>
        <dbReference type="ARBA" id="ARBA00022989"/>
    </source>
</evidence>
<feature type="transmembrane region" description="Helical" evidence="9">
    <location>
        <begin position="335"/>
        <end position="357"/>
    </location>
</feature>
<feature type="transmembrane region" description="Helical" evidence="9">
    <location>
        <begin position="221"/>
        <end position="238"/>
    </location>
</feature>
<comment type="subcellular location">
    <subcellularLocation>
        <location evidence="1">Cell membrane</location>
        <topology evidence="1">Multi-pass membrane protein</topology>
    </subcellularLocation>
</comment>
<feature type="transmembrane region" description="Helical" evidence="9">
    <location>
        <begin position="389"/>
        <end position="408"/>
    </location>
</feature>
<feature type="transmembrane region" description="Helical" evidence="9">
    <location>
        <begin position="34"/>
        <end position="53"/>
    </location>
</feature>
<dbReference type="CDD" id="cd06582">
    <property type="entry name" value="TM_PBP1_LivH_like"/>
    <property type="match status" value="1"/>
</dbReference>
<feature type="transmembrane region" description="Helical" evidence="9">
    <location>
        <begin position="270"/>
        <end position="290"/>
    </location>
</feature>
<dbReference type="GO" id="GO:0015658">
    <property type="term" value="F:branched-chain amino acid transmembrane transporter activity"/>
    <property type="evidence" value="ECO:0007669"/>
    <property type="project" value="InterPro"/>
</dbReference>
<evidence type="ECO:0000256" key="9">
    <source>
        <dbReference type="SAM" id="Phobius"/>
    </source>
</evidence>
<evidence type="ECO:0000256" key="1">
    <source>
        <dbReference type="ARBA" id="ARBA00004651"/>
    </source>
</evidence>
<reference evidence="10" key="1">
    <citation type="submission" date="2020-05" db="EMBL/GenBank/DDBJ databases">
        <authorList>
            <person name="Chiriac C."/>
            <person name="Salcher M."/>
            <person name="Ghai R."/>
            <person name="Kavagutti S V."/>
        </authorList>
    </citation>
    <scope>NUCLEOTIDE SEQUENCE</scope>
</reference>
<sequence length="641" mass="67348">MTTFLTFTIIGVVSGAIFSITAMGLVVTYTTTGVFNFSHGAVAMFCAFSYWQLNQSWGWPSWISLIVVLFIEAPLIAIFVEEAFMKRLFGASVVRSLMVTLGLLLILVGLAQAIWAPEIRSLPEYFSGSSLQLFDVNVTYHQLVVVAVAIAVAVLLRLYFQNFRSGIAMRAVVDDPELLSLAGVSPRRMSRLGWIIGFFLAALAGILISPELSVSGLDVNLLTLLVVNGYAAAILGRLRNLPWTFAGGIILGLAESYAIGYLPGHIPTNLVSQIGLLTPVVFLFVALLLLPSARLRAIGRLTVSTPPKVASLAQSLRGGVAFVIVAWLATLVLSASLIGSVTQGIALGIVGLSLVLLTGYTGQVSLCQLTFMGIGAYTMSQVANGGASWWGLIIGIIICAGVGALIALPALRLQGLYLALATLAFAQAAYYGFFSNISFIPQGGAIKVGRLGIPWVSMSGDKAYLVFTAVAFALAAIGVLAVRRSKWGRRLVALNDSPAAFATLGMNPTVSKMMVFAASAALAGVGGILFAGQSLALSALDVQMFASLEIVLFVTIFGIRTTQGALLGGLAAALLPLASSHLPPWGVGATGIVAGVGIALMANVPDGIVPIPWINRNIRIPYLSTPRSSMNLDTKDLNVVG</sequence>
<proteinExistence type="inferred from homology"/>
<feature type="transmembrane region" description="Helical" evidence="9">
    <location>
        <begin position="415"/>
        <end position="433"/>
    </location>
</feature>
<feature type="transmembrane region" description="Helical" evidence="9">
    <location>
        <begin position="140"/>
        <end position="160"/>
    </location>
</feature>
<feature type="transmembrane region" description="Helical" evidence="9">
    <location>
        <begin position="59"/>
        <end position="80"/>
    </location>
</feature>
<keyword evidence="5" id="KW-0029">Amino-acid transport</keyword>
<feature type="transmembrane region" description="Helical" evidence="9">
    <location>
        <begin position="192"/>
        <end position="209"/>
    </location>
</feature>
<feature type="transmembrane region" description="Helical" evidence="9">
    <location>
        <begin position="311"/>
        <end position="329"/>
    </location>
</feature>
<dbReference type="CDD" id="cd06581">
    <property type="entry name" value="TM_PBP1_LivM_like"/>
    <property type="match status" value="1"/>
</dbReference>
<keyword evidence="4 9" id="KW-0812">Transmembrane</keyword>
<dbReference type="InterPro" id="IPR001851">
    <property type="entry name" value="ABC_transp_permease"/>
</dbReference>
<feature type="transmembrane region" description="Helical" evidence="9">
    <location>
        <begin position="6"/>
        <end position="27"/>
    </location>
</feature>
<dbReference type="GO" id="GO:0005886">
    <property type="term" value="C:plasma membrane"/>
    <property type="evidence" value="ECO:0007669"/>
    <property type="project" value="UniProtKB-SubCell"/>
</dbReference>
<feature type="transmembrane region" description="Helical" evidence="9">
    <location>
        <begin position="92"/>
        <end position="115"/>
    </location>
</feature>
<accession>A0A6J7AK24</accession>
<evidence type="ECO:0000256" key="8">
    <source>
        <dbReference type="ARBA" id="ARBA00037998"/>
    </source>
</evidence>
<dbReference type="EMBL" id="CAFBPM010000003">
    <property type="protein sequence ID" value="CAB5012790.1"/>
    <property type="molecule type" value="Genomic_DNA"/>
</dbReference>
<evidence type="ECO:0000256" key="7">
    <source>
        <dbReference type="ARBA" id="ARBA00023136"/>
    </source>
</evidence>
<dbReference type="Pfam" id="PF02653">
    <property type="entry name" value="BPD_transp_2"/>
    <property type="match status" value="2"/>
</dbReference>
<organism evidence="10">
    <name type="scientific">freshwater metagenome</name>
    <dbReference type="NCBI Taxonomy" id="449393"/>
    <lineage>
        <taxon>unclassified sequences</taxon>
        <taxon>metagenomes</taxon>
        <taxon>ecological metagenomes</taxon>
    </lineage>
</organism>
<evidence type="ECO:0000256" key="5">
    <source>
        <dbReference type="ARBA" id="ARBA00022970"/>
    </source>
</evidence>
<keyword evidence="6 9" id="KW-1133">Transmembrane helix</keyword>
<name>A0A6J7AK24_9ZZZZ</name>
<gene>
    <name evidence="10" type="ORF">UFOPK3164_01418</name>
    <name evidence="11" type="ORF">UFOPK3427_00644</name>
    <name evidence="12" type="ORF">UFOPK4112_00413</name>
</gene>
<evidence type="ECO:0000256" key="2">
    <source>
        <dbReference type="ARBA" id="ARBA00022448"/>
    </source>
</evidence>
<comment type="similarity">
    <text evidence="8">Belongs to the binding-protein-dependent transport system permease family. LivHM subfamily.</text>
</comment>
<keyword evidence="2" id="KW-0813">Transport</keyword>
<dbReference type="PANTHER" id="PTHR11795:SF451">
    <property type="entry name" value="ABC TRANSPORTER PERMEASE PROTEIN"/>
    <property type="match status" value="1"/>
</dbReference>
<dbReference type="EMBL" id="CAFBLT010000001">
    <property type="protein sequence ID" value="CAB4868542.1"/>
    <property type="molecule type" value="Genomic_DNA"/>
</dbReference>
<evidence type="ECO:0000256" key="4">
    <source>
        <dbReference type="ARBA" id="ARBA00022692"/>
    </source>
</evidence>
<evidence type="ECO:0000313" key="12">
    <source>
        <dbReference type="EMBL" id="CAB5012790.1"/>
    </source>
</evidence>
<dbReference type="PANTHER" id="PTHR11795">
    <property type="entry name" value="BRANCHED-CHAIN AMINO ACID TRANSPORT SYSTEM PERMEASE PROTEIN LIVH"/>
    <property type="match status" value="1"/>
</dbReference>
<dbReference type="EMBL" id="CAFABE010000084">
    <property type="protein sequence ID" value="CAB4833127.1"/>
    <property type="molecule type" value="Genomic_DNA"/>
</dbReference>
<feature type="transmembrane region" description="Helical" evidence="9">
    <location>
        <begin position="463"/>
        <end position="482"/>
    </location>
</feature>
<dbReference type="InterPro" id="IPR052157">
    <property type="entry name" value="BCAA_transport_permease"/>
</dbReference>
<feature type="transmembrane region" description="Helical" evidence="9">
    <location>
        <begin position="245"/>
        <end position="264"/>
    </location>
</feature>
<keyword evidence="3" id="KW-1003">Cell membrane</keyword>
<feature type="transmembrane region" description="Helical" evidence="9">
    <location>
        <begin position="514"/>
        <end position="536"/>
    </location>
</feature>
<keyword evidence="7 9" id="KW-0472">Membrane</keyword>
<evidence type="ECO:0000313" key="10">
    <source>
        <dbReference type="EMBL" id="CAB4833127.1"/>
    </source>
</evidence>
<evidence type="ECO:0000256" key="3">
    <source>
        <dbReference type="ARBA" id="ARBA00022475"/>
    </source>
</evidence>
<dbReference type="InterPro" id="IPR043428">
    <property type="entry name" value="LivM-like"/>
</dbReference>
<dbReference type="GO" id="GO:0006865">
    <property type="term" value="P:amino acid transport"/>
    <property type="evidence" value="ECO:0007669"/>
    <property type="project" value="UniProtKB-KW"/>
</dbReference>
<protein>
    <submittedName>
        <fullName evidence="10">Unannotated protein</fullName>
    </submittedName>
</protein>
<feature type="transmembrane region" description="Helical" evidence="9">
    <location>
        <begin position="592"/>
        <end position="614"/>
    </location>
</feature>